<evidence type="ECO:0000256" key="4">
    <source>
        <dbReference type="SAM" id="MobiDB-lite"/>
    </source>
</evidence>
<comment type="similarity">
    <text evidence="2">Belongs to the transketolase family.</text>
</comment>
<gene>
    <name evidence="6" type="ORF">G5V65_04430</name>
</gene>
<evidence type="ECO:0000256" key="1">
    <source>
        <dbReference type="ARBA" id="ARBA00001964"/>
    </source>
</evidence>
<feature type="domain" description="Transketolase N-terminal" evidence="5">
    <location>
        <begin position="108"/>
        <end position="268"/>
    </location>
</feature>
<dbReference type="AlphaFoldDB" id="A0A6M1TVR5"/>
<organism evidence="6 7">
    <name type="scientific">Paragemmobacter kunshanensis</name>
    <dbReference type="NCBI Taxonomy" id="2583234"/>
    <lineage>
        <taxon>Bacteria</taxon>
        <taxon>Pseudomonadati</taxon>
        <taxon>Pseudomonadota</taxon>
        <taxon>Alphaproteobacteria</taxon>
        <taxon>Rhodobacterales</taxon>
        <taxon>Paracoccaceae</taxon>
        <taxon>Paragemmobacter</taxon>
    </lineage>
</organism>
<dbReference type="Pfam" id="PF00456">
    <property type="entry name" value="Transketolase_N"/>
    <property type="match status" value="1"/>
</dbReference>
<dbReference type="EMBL" id="JAALFE010000003">
    <property type="protein sequence ID" value="NGQ90132.1"/>
    <property type="molecule type" value="Genomic_DNA"/>
</dbReference>
<keyword evidence="3" id="KW-0786">Thiamine pyrophosphate</keyword>
<dbReference type="InterPro" id="IPR029061">
    <property type="entry name" value="THDP-binding"/>
</dbReference>
<sequence length="329" mass="35574">MHQPGGPSQARPLPAQEREPLRNEKTTEEIARGIRARVFEHTIRNNGGYLSQACSAAEQLAFLYNEGLNLGPSTMPMVPPPFGGVPSADNPDYVTGAGYNGPFDAVHDRLFIAPAHYALVAYACLIEVGRMAPEGLGMFNRDGSSVEMIGAEHSPGMEVHNGTLGIGLSTAAGLAWGRKRMGHSGQVCVFMSDGEVQEGQTWEAVQAAAHHGIDNLWAIMDVNRQQCDGAMDEVMTVGDIATKFRDFGAVVAECDAHDLKAMRAARATPHPGRPLIVLAHSRPTQGMESLMSRFPRLHYVRFKSEEERARMNIEIAAELGVAPVALEAH</sequence>
<evidence type="ECO:0000313" key="6">
    <source>
        <dbReference type="EMBL" id="NGQ90132.1"/>
    </source>
</evidence>
<reference evidence="6 7" key="1">
    <citation type="submission" date="2020-02" db="EMBL/GenBank/DDBJ databases">
        <title>Rhodobacter translucens sp. nov., a novel bacterium isolated from activated sludge.</title>
        <authorList>
            <person name="Liu J."/>
        </authorList>
    </citation>
    <scope>NUCLEOTIDE SEQUENCE [LARGE SCALE GENOMIC DNA]</scope>
    <source>
        <strain evidence="6 7">HX-7-19</strain>
    </source>
</reference>
<name>A0A6M1TVR5_9RHOB</name>
<proteinExistence type="inferred from homology"/>
<dbReference type="SUPFAM" id="SSF52518">
    <property type="entry name" value="Thiamin diphosphate-binding fold (THDP-binding)"/>
    <property type="match status" value="1"/>
</dbReference>
<dbReference type="Gene3D" id="3.40.50.970">
    <property type="match status" value="1"/>
</dbReference>
<evidence type="ECO:0000256" key="3">
    <source>
        <dbReference type="ARBA" id="ARBA00023052"/>
    </source>
</evidence>
<feature type="region of interest" description="Disordered" evidence="4">
    <location>
        <begin position="1"/>
        <end position="27"/>
    </location>
</feature>
<dbReference type="InterPro" id="IPR005474">
    <property type="entry name" value="Transketolase_N"/>
</dbReference>
<feature type="compositionally biased region" description="Basic and acidic residues" evidence="4">
    <location>
        <begin position="16"/>
        <end position="27"/>
    </location>
</feature>
<evidence type="ECO:0000259" key="5">
    <source>
        <dbReference type="Pfam" id="PF00456"/>
    </source>
</evidence>
<comment type="caution">
    <text evidence="6">The sequence shown here is derived from an EMBL/GenBank/DDBJ whole genome shotgun (WGS) entry which is preliminary data.</text>
</comment>
<protein>
    <submittedName>
        <fullName evidence="6">Transketolase</fullName>
    </submittedName>
</protein>
<comment type="cofactor">
    <cofactor evidence="1">
        <name>thiamine diphosphate</name>
        <dbReference type="ChEBI" id="CHEBI:58937"/>
    </cofactor>
</comment>
<keyword evidence="7" id="KW-1185">Reference proteome</keyword>
<dbReference type="Proteomes" id="UP000474758">
    <property type="component" value="Unassembled WGS sequence"/>
</dbReference>
<evidence type="ECO:0000256" key="2">
    <source>
        <dbReference type="ARBA" id="ARBA00007131"/>
    </source>
</evidence>
<dbReference type="PANTHER" id="PTHR47514:SF1">
    <property type="entry name" value="TRANSKETOLASE N-TERMINAL SECTION-RELATED"/>
    <property type="match status" value="1"/>
</dbReference>
<evidence type="ECO:0000313" key="7">
    <source>
        <dbReference type="Proteomes" id="UP000474758"/>
    </source>
</evidence>
<dbReference type="PANTHER" id="PTHR47514">
    <property type="entry name" value="TRANSKETOLASE N-TERMINAL SECTION-RELATED"/>
    <property type="match status" value="1"/>
</dbReference>
<accession>A0A6M1TVR5</accession>